<proteinExistence type="predicted"/>
<dbReference type="Pfam" id="PF25597">
    <property type="entry name" value="SH3_retrovirus"/>
    <property type="match status" value="1"/>
</dbReference>
<reference evidence="4 5" key="1">
    <citation type="journal article" date="2014" name="Am. J. Bot.">
        <title>Genome assembly and annotation for red clover (Trifolium pratense; Fabaceae).</title>
        <authorList>
            <person name="Istvanek J."/>
            <person name="Jaros M."/>
            <person name="Krenek A."/>
            <person name="Repkova J."/>
        </authorList>
    </citation>
    <scope>NUCLEOTIDE SEQUENCE [LARGE SCALE GENOMIC DNA]</scope>
    <source>
        <strain evidence="5">cv. Tatra</strain>
        <tissue evidence="4">Young leaves</tissue>
    </source>
</reference>
<sequence>MTRFLLYRHNSYSWILYPLSIRFTVIHEEIHRVALLPPPVCDNAFEDSNALVNAAYDSKSHKPLTLHLALTTTSPLLKLVINQLKLQDLKSQNMNGLASQFEGLYRLMVDNAVSHTDAQAATSGSNQFSVSQSNSKTSLLSISANNRSVIPATALWHFRLGHLSHSRTKLACRARKSVFIGYAVGFKGSVLLDLHSHEIFISRNVTFHENILPYHVHNPPAIHNWQIFSQSPSELDNSATVLHPSVHDNSSFDSNTHVTPHPIPVASPNTSTVPPTSSTPSLPTRTSSRVKHQLSQLKDYVCASFNDKPNQYSSAMKLELAALDKTGTWQLVDLPPNVKPIGCRLAAKLTTVRLVLAIASIHRWHLHQLDVNNAFLHGDLHEDVYMIVPPGVHTSKPNQVCKLIKSLYGLKQASRQWYEKLTSLLKSHGYKQAYSDHSLFVKHTAASITILLVYVDDVILAGNSLSKFQHIKDALHQAFQIKDLGILKYFLGLEVAHSKHGISLCQRKYCLDLISDSGLLGSKPVSTPSDPSLKLCHDDSAPYEDIPSYRRLIGRLVYLNT</sequence>
<dbReference type="InterPro" id="IPR057670">
    <property type="entry name" value="SH3_retrovirus"/>
</dbReference>
<dbReference type="ExpressionAtlas" id="A0A2K3KYJ5">
    <property type="expression patterns" value="baseline"/>
</dbReference>
<dbReference type="AlphaFoldDB" id="A0A2K3KYJ5"/>
<evidence type="ECO:0000313" key="4">
    <source>
        <dbReference type="EMBL" id="PNX71343.1"/>
    </source>
</evidence>
<feature type="compositionally biased region" description="Low complexity" evidence="1">
    <location>
        <begin position="264"/>
        <end position="287"/>
    </location>
</feature>
<feature type="domain" description="Retroviral polymerase SH3-like" evidence="3">
    <location>
        <begin position="165"/>
        <end position="217"/>
    </location>
</feature>
<evidence type="ECO:0000259" key="3">
    <source>
        <dbReference type="Pfam" id="PF25597"/>
    </source>
</evidence>
<dbReference type="Pfam" id="PF07727">
    <property type="entry name" value="RVT_2"/>
    <property type="match status" value="1"/>
</dbReference>
<evidence type="ECO:0000256" key="1">
    <source>
        <dbReference type="SAM" id="MobiDB-lite"/>
    </source>
</evidence>
<protein>
    <submittedName>
        <fullName evidence="4">Retrovirus-related Pol polyprotein from transposon TNT 1-94</fullName>
    </submittedName>
</protein>
<dbReference type="STRING" id="57577.A0A2K3KYJ5"/>
<feature type="region of interest" description="Disordered" evidence="1">
    <location>
        <begin position="249"/>
        <end position="288"/>
    </location>
</feature>
<dbReference type="InterPro" id="IPR013103">
    <property type="entry name" value="RVT_2"/>
</dbReference>
<feature type="domain" description="Reverse transcriptase Ty1/copia-type" evidence="2">
    <location>
        <begin position="347"/>
        <end position="529"/>
    </location>
</feature>
<dbReference type="EMBL" id="ASHM01023186">
    <property type="protein sequence ID" value="PNX71343.1"/>
    <property type="molecule type" value="Genomic_DNA"/>
</dbReference>
<organism evidence="4 5">
    <name type="scientific">Trifolium pratense</name>
    <name type="common">Red clover</name>
    <dbReference type="NCBI Taxonomy" id="57577"/>
    <lineage>
        <taxon>Eukaryota</taxon>
        <taxon>Viridiplantae</taxon>
        <taxon>Streptophyta</taxon>
        <taxon>Embryophyta</taxon>
        <taxon>Tracheophyta</taxon>
        <taxon>Spermatophyta</taxon>
        <taxon>Magnoliopsida</taxon>
        <taxon>eudicotyledons</taxon>
        <taxon>Gunneridae</taxon>
        <taxon>Pentapetalae</taxon>
        <taxon>rosids</taxon>
        <taxon>fabids</taxon>
        <taxon>Fabales</taxon>
        <taxon>Fabaceae</taxon>
        <taxon>Papilionoideae</taxon>
        <taxon>50 kb inversion clade</taxon>
        <taxon>NPAAA clade</taxon>
        <taxon>Hologalegina</taxon>
        <taxon>IRL clade</taxon>
        <taxon>Trifolieae</taxon>
        <taxon>Trifolium</taxon>
    </lineage>
</organism>
<dbReference type="Proteomes" id="UP000236291">
    <property type="component" value="Unassembled WGS sequence"/>
</dbReference>
<reference evidence="4 5" key="2">
    <citation type="journal article" date="2017" name="Front. Plant Sci.">
        <title>Gene Classification and Mining of Molecular Markers Useful in Red Clover (Trifolium pratense) Breeding.</title>
        <authorList>
            <person name="Istvanek J."/>
            <person name="Dluhosova J."/>
            <person name="Dluhos P."/>
            <person name="Patkova L."/>
            <person name="Nedelnik J."/>
            <person name="Repkova J."/>
        </authorList>
    </citation>
    <scope>NUCLEOTIDE SEQUENCE [LARGE SCALE GENOMIC DNA]</scope>
    <source>
        <strain evidence="5">cv. Tatra</strain>
        <tissue evidence="4">Young leaves</tissue>
    </source>
</reference>
<feature type="compositionally biased region" description="Polar residues" evidence="1">
    <location>
        <begin position="249"/>
        <end position="258"/>
    </location>
</feature>
<evidence type="ECO:0000313" key="5">
    <source>
        <dbReference type="Proteomes" id="UP000236291"/>
    </source>
</evidence>
<gene>
    <name evidence="4" type="ORF">L195_g027219</name>
</gene>
<dbReference type="SUPFAM" id="SSF56672">
    <property type="entry name" value="DNA/RNA polymerases"/>
    <property type="match status" value="1"/>
</dbReference>
<dbReference type="InterPro" id="IPR043502">
    <property type="entry name" value="DNA/RNA_pol_sf"/>
</dbReference>
<evidence type="ECO:0000259" key="2">
    <source>
        <dbReference type="Pfam" id="PF07727"/>
    </source>
</evidence>
<name>A0A2K3KYJ5_TRIPR</name>
<accession>A0A2K3KYJ5</accession>
<feature type="non-terminal residue" evidence="4">
    <location>
        <position position="561"/>
    </location>
</feature>
<comment type="caution">
    <text evidence="4">The sequence shown here is derived from an EMBL/GenBank/DDBJ whole genome shotgun (WGS) entry which is preliminary data.</text>
</comment>